<organism evidence="2 3">
    <name type="scientific">Marinitenerispora sediminis</name>
    <dbReference type="NCBI Taxonomy" id="1931232"/>
    <lineage>
        <taxon>Bacteria</taxon>
        <taxon>Bacillati</taxon>
        <taxon>Actinomycetota</taxon>
        <taxon>Actinomycetes</taxon>
        <taxon>Streptosporangiales</taxon>
        <taxon>Nocardiopsidaceae</taxon>
        <taxon>Marinitenerispora</taxon>
    </lineage>
</organism>
<dbReference type="RefSeq" id="WP_114399144.1">
    <property type="nucleotide sequence ID" value="NZ_QEIM01000109.1"/>
</dbReference>
<keyword evidence="3" id="KW-1185">Reference proteome</keyword>
<feature type="region of interest" description="Disordered" evidence="1">
    <location>
        <begin position="217"/>
        <end position="236"/>
    </location>
</feature>
<gene>
    <name evidence="2" type="ORF">DEF24_21930</name>
</gene>
<evidence type="ECO:0000313" key="3">
    <source>
        <dbReference type="Proteomes" id="UP000253318"/>
    </source>
</evidence>
<dbReference type="Proteomes" id="UP000253318">
    <property type="component" value="Unassembled WGS sequence"/>
</dbReference>
<evidence type="ECO:0000313" key="2">
    <source>
        <dbReference type="EMBL" id="RCV52489.1"/>
    </source>
</evidence>
<feature type="compositionally biased region" description="Low complexity" evidence="1">
    <location>
        <begin position="217"/>
        <end position="226"/>
    </location>
</feature>
<comment type="caution">
    <text evidence="2">The sequence shown here is derived from an EMBL/GenBank/DDBJ whole genome shotgun (WGS) entry which is preliminary data.</text>
</comment>
<protein>
    <submittedName>
        <fullName evidence="2">Uncharacterized protein</fullName>
    </submittedName>
</protein>
<evidence type="ECO:0000256" key="1">
    <source>
        <dbReference type="SAM" id="MobiDB-lite"/>
    </source>
</evidence>
<accession>A0A368T0D0</accession>
<dbReference type="OrthoDB" id="3425745at2"/>
<dbReference type="AlphaFoldDB" id="A0A368T0D0"/>
<name>A0A368T0D0_9ACTN</name>
<proteinExistence type="predicted"/>
<sequence>MASFLSDVLSSLAASGVVVFLGWAMSSRLRRWLVRLLSLLTGTGVLRTYQRQLDAEDDLSRDIARARWLKVLTGRGNALTRDAFAPVWSRSASRVESAWILLPDPERGPDSWLGQREDDVRRFDPGFTPGLLAEQVRANSAYLGEVARTRAGVELRYYDLPNIYRVVATDRAAYITFYESTAHGRHSPCVYAQRPGPLYDAALRMVSAAWRGSRPAVGARAAGPRPLSEGGGSLPG</sequence>
<dbReference type="EMBL" id="QEIN01000219">
    <property type="protein sequence ID" value="RCV52489.1"/>
    <property type="molecule type" value="Genomic_DNA"/>
</dbReference>
<reference evidence="2 3" key="1">
    <citation type="submission" date="2018-04" db="EMBL/GenBank/DDBJ databases">
        <title>Novel actinobacteria from marine sediment.</title>
        <authorList>
            <person name="Ng Z.Y."/>
            <person name="Tan G.Y.A."/>
        </authorList>
    </citation>
    <scope>NUCLEOTIDE SEQUENCE [LARGE SCALE GENOMIC DNA]</scope>
    <source>
        <strain evidence="2 3">TPS81</strain>
    </source>
</reference>